<reference evidence="1" key="1">
    <citation type="submission" date="2020-01" db="EMBL/GenBank/DDBJ databases">
        <title>Genome sequence of Kobresia littledalei, the first chromosome-level genome in the family Cyperaceae.</title>
        <authorList>
            <person name="Qu G."/>
        </authorList>
    </citation>
    <scope>NUCLEOTIDE SEQUENCE</scope>
    <source>
        <strain evidence="1">C.B.Clarke</strain>
        <tissue evidence="1">Leaf</tissue>
    </source>
</reference>
<dbReference type="OrthoDB" id="1716893at2759"/>
<sequence>MRFQIYTRVGRRSLRTRGFRLGSNHFSVHRLRKKIWTIFGFINRCMQFLCRCPKESKSKGCDVRTDSRRNLVPAGREEVRLRSYMRSNSFYAEAIKDCLDFIKRNSVPLDNTMFAWFLLLIHFKVKRQIKGQLSKLELFLL</sequence>
<evidence type="ECO:0000313" key="1">
    <source>
        <dbReference type="EMBL" id="KAF3338694.1"/>
    </source>
</evidence>
<comment type="caution">
    <text evidence="1">The sequence shown here is derived from an EMBL/GenBank/DDBJ whole genome shotgun (WGS) entry which is preliminary data.</text>
</comment>
<dbReference type="Proteomes" id="UP000623129">
    <property type="component" value="Unassembled WGS sequence"/>
</dbReference>
<gene>
    <name evidence="1" type="ORF">FCM35_KLT17531</name>
</gene>
<protein>
    <submittedName>
        <fullName evidence="1">Uncharacterized protein</fullName>
    </submittedName>
</protein>
<dbReference type="PANTHER" id="PTHR34996">
    <property type="entry name" value="OS06G0327400 PROTEIN"/>
    <property type="match status" value="1"/>
</dbReference>
<dbReference type="EMBL" id="SWLB01000005">
    <property type="protein sequence ID" value="KAF3338694.1"/>
    <property type="molecule type" value="Genomic_DNA"/>
</dbReference>
<dbReference type="AlphaFoldDB" id="A0A833RC71"/>
<name>A0A833RC71_9POAL</name>
<keyword evidence="2" id="KW-1185">Reference proteome</keyword>
<accession>A0A833RC71</accession>
<organism evidence="1 2">
    <name type="scientific">Carex littledalei</name>
    <dbReference type="NCBI Taxonomy" id="544730"/>
    <lineage>
        <taxon>Eukaryota</taxon>
        <taxon>Viridiplantae</taxon>
        <taxon>Streptophyta</taxon>
        <taxon>Embryophyta</taxon>
        <taxon>Tracheophyta</taxon>
        <taxon>Spermatophyta</taxon>
        <taxon>Magnoliopsida</taxon>
        <taxon>Liliopsida</taxon>
        <taxon>Poales</taxon>
        <taxon>Cyperaceae</taxon>
        <taxon>Cyperoideae</taxon>
        <taxon>Cariceae</taxon>
        <taxon>Carex</taxon>
        <taxon>Carex subgen. Euthyceras</taxon>
    </lineage>
</organism>
<evidence type="ECO:0000313" key="2">
    <source>
        <dbReference type="Proteomes" id="UP000623129"/>
    </source>
</evidence>
<dbReference type="PANTHER" id="PTHR34996:SF3">
    <property type="entry name" value="OS06G0327400 PROTEIN"/>
    <property type="match status" value="1"/>
</dbReference>
<proteinExistence type="predicted"/>